<reference evidence="1 2" key="1">
    <citation type="submission" date="2020-08" db="EMBL/GenBank/DDBJ databases">
        <title>Genome public.</title>
        <authorList>
            <person name="Liu C."/>
            <person name="Sun Q."/>
        </authorList>
    </citation>
    <scope>NUCLEOTIDE SEQUENCE [LARGE SCALE GENOMIC DNA]</scope>
    <source>
        <strain evidence="1 2">M2</strain>
    </source>
</reference>
<dbReference type="RefSeq" id="WP_186970654.1">
    <property type="nucleotide sequence ID" value="NZ_JACOPK010000012.1"/>
</dbReference>
<evidence type="ECO:0000313" key="2">
    <source>
        <dbReference type="Proteomes" id="UP000641741"/>
    </source>
</evidence>
<comment type="caution">
    <text evidence="1">The sequence shown here is derived from an EMBL/GenBank/DDBJ whole genome shotgun (WGS) entry which is preliminary data.</text>
</comment>
<proteinExistence type="predicted"/>
<dbReference type="EMBL" id="JACOPK010000012">
    <property type="protein sequence ID" value="MBC5696584.1"/>
    <property type="molecule type" value="Genomic_DNA"/>
</dbReference>
<evidence type="ECO:0000313" key="1">
    <source>
        <dbReference type="EMBL" id="MBC5696584.1"/>
    </source>
</evidence>
<sequence length="106" mass="12522">MKKTLKLMPEYQCYPLWLYDSDGTLIDNIIPESLQANKELMDALTSVQQQFDALYTNAPQTYPYVGFLDEKSKERFIHDSWRAYELLCNAARNEYEVFYAIDYEAL</sequence>
<name>A0ABR7GQK5_9FIRM</name>
<organism evidence="1 2">
    <name type="scientific">Agathobaculum hominis</name>
    <dbReference type="NCBI Taxonomy" id="2763014"/>
    <lineage>
        <taxon>Bacteria</taxon>
        <taxon>Bacillati</taxon>
        <taxon>Bacillota</taxon>
        <taxon>Clostridia</taxon>
        <taxon>Eubacteriales</taxon>
        <taxon>Butyricicoccaceae</taxon>
        <taxon>Agathobaculum</taxon>
    </lineage>
</organism>
<accession>A0ABR7GQK5</accession>
<dbReference type="Proteomes" id="UP000641741">
    <property type="component" value="Unassembled WGS sequence"/>
</dbReference>
<keyword evidence="2" id="KW-1185">Reference proteome</keyword>
<protein>
    <submittedName>
        <fullName evidence="1">Uncharacterized protein</fullName>
    </submittedName>
</protein>
<gene>
    <name evidence="1" type="ORF">H8S02_11640</name>
</gene>